<keyword evidence="1" id="KW-0472">Membrane</keyword>
<dbReference type="STRING" id="1505907.TEU_09265"/>
<dbReference type="Proteomes" id="UP000029980">
    <property type="component" value="Chromosome"/>
</dbReference>
<evidence type="ECO:0000313" key="3">
    <source>
        <dbReference type="Proteomes" id="UP000029980"/>
    </source>
</evidence>
<feature type="transmembrane region" description="Helical" evidence="1">
    <location>
        <begin position="20"/>
        <end position="37"/>
    </location>
</feature>
<keyword evidence="3" id="KW-1185">Reference proteome</keyword>
<dbReference type="HOGENOM" id="CLU_910964_0_0_2"/>
<gene>
    <name evidence="2" type="ORF">TEU_09265</name>
</gene>
<dbReference type="KEGG" id="teu:TEU_09265"/>
<evidence type="ECO:0000313" key="2">
    <source>
        <dbReference type="EMBL" id="AIU70501.1"/>
    </source>
</evidence>
<keyword evidence="1" id="KW-0812">Transmembrane</keyword>
<dbReference type="OrthoDB" id="387271at2157"/>
<reference evidence="2 3" key="1">
    <citation type="journal article" date="2015" name="Int. J. Syst. Evol. Microbiol.">
        <title>Thermococcus eurythermalis sp. nov., a conditional piezophilic hyperthermophilic archaeon with a wide temperature range isolated from an oil-immersed chimney in the Guaymas Basin.</title>
        <authorList>
            <person name="Zhao W."/>
            <person name="Zeng X."/>
            <person name="Xiao X."/>
        </authorList>
    </citation>
    <scope>NUCLEOTIDE SEQUENCE [LARGE SCALE GENOMIC DNA]</scope>
    <source>
        <strain evidence="2 3">A501</strain>
    </source>
</reference>
<accession>A0A097QVK0</accession>
<proteinExistence type="predicted"/>
<sequence>MKLPSKPHPKKPGDEIRPQFAWIPIIIAVGYLIYTFTVHDDVVKWLKEHFGDKVAKTYDLAVFALGFVIPSGEIRWEAEIVKDGSRLTKLIIKAKNTAGEVLKTVSFSKGAIDNLAKAGLLQETAENKQIWINLVKYSEKFRLSTDKTARIISKISEKGVKKGYIRAMLRRGTNPKALEKLANEYLPYWRGTVSGVHQIVDVFEAKGITTKVGGHKIQNFAVLKQGNYKFGGIHIFQKHATDFDKVFYTQTGDDIINLIRKTLENPDEVKYLPNEVQVTKKFGLYFENGKAYVREVVVSINKMGV</sequence>
<dbReference type="AlphaFoldDB" id="A0A097QVK0"/>
<dbReference type="EMBL" id="CP008887">
    <property type="protein sequence ID" value="AIU70501.1"/>
    <property type="molecule type" value="Genomic_DNA"/>
</dbReference>
<name>A0A097QVK0_9EURY</name>
<organism evidence="2 3">
    <name type="scientific">Thermococcus eurythermalis</name>
    <dbReference type="NCBI Taxonomy" id="1505907"/>
    <lineage>
        <taxon>Archaea</taxon>
        <taxon>Methanobacteriati</taxon>
        <taxon>Methanobacteriota</taxon>
        <taxon>Thermococci</taxon>
        <taxon>Thermococcales</taxon>
        <taxon>Thermococcaceae</taxon>
        <taxon>Thermococcus</taxon>
    </lineage>
</organism>
<evidence type="ECO:0000256" key="1">
    <source>
        <dbReference type="SAM" id="Phobius"/>
    </source>
</evidence>
<dbReference type="GeneID" id="25153619"/>
<keyword evidence="1" id="KW-1133">Transmembrane helix</keyword>
<dbReference type="RefSeq" id="WP_050003469.1">
    <property type="nucleotide sequence ID" value="NZ_CP008887.1"/>
</dbReference>
<protein>
    <submittedName>
        <fullName evidence="2">Uncharacterized protein</fullName>
    </submittedName>
</protein>